<dbReference type="AlphaFoldDB" id="A0A100IME3"/>
<feature type="compositionally biased region" description="Acidic residues" evidence="2">
    <location>
        <begin position="608"/>
        <end position="629"/>
    </location>
</feature>
<protein>
    <submittedName>
        <fullName evidence="4">Scramblase family protein</fullName>
    </submittedName>
</protein>
<accession>A0A100IME3</accession>
<evidence type="ECO:0000313" key="5">
    <source>
        <dbReference type="Proteomes" id="UP000068243"/>
    </source>
</evidence>
<feature type="region of interest" description="Disordered" evidence="2">
    <location>
        <begin position="129"/>
        <end position="163"/>
    </location>
</feature>
<dbReference type="VEuPathDB" id="FungiDB:ASPNIDRAFT2_1141333"/>
<evidence type="ECO:0000256" key="2">
    <source>
        <dbReference type="SAM" id="MobiDB-lite"/>
    </source>
</evidence>
<comment type="similarity">
    <text evidence="1">Belongs to the phospholipid scramblase family.</text>
</comment>
<dbReference type="OrthoDB" id="191150at2759"/>
<feature type="region of interest" description="Disordered" evidence="2">
    <location>
        <begin position="557"/>
        <end position="629"/>
    </location>
</feature>
<dbReference type="VEuPathDB" id="FungiDB:An09g06120"/>
<sequence>MFSWIRLLGALLLLASVAQAQFQFFEHMFGGGGGGGGGHQGRQQAAQNVPSDSSRYQSQWDSAHCDKYLCPGTLACVHFPHHCPCPHPDVEEKVELGEGSAVCVSKGGYKAGEAARKIELARKGLLPEPIRREVPASRAPEPSNPETTSENPQTPASQYDPSQNTLLAPVHIPEDPHGVIKETHPATGILANSGLVVQRQLELMNVMIGFEQANKYVIMDANGNHIGYMAEQEKGMVNMMARQSFRTHRSFVTHVFDRHENEVLRFHRPFSWINSRIRVYDPLDLAKGTYSTSTTLHTTSTGSLVHPTGDSNARVSSLGLDEMRVIGEAQQQWAPLRRKYNLFTYHHSPNPATEMETQKLPLNQMDMSNTQQMQLVKSSQSGQETGEYHQFAYVDEPFLSWDFGLRSSDKQLIGSVNRDFAGFAREIFTDTGVYALRMDSASPSEEFLDKNRATTGMTFDQRAVMLATAVSIDFDYFSRHSNSGGFGFMPLWIPGFGGEAAAGGAAAGGAAAGEAGAVGEAAAGTLGRAGAAGGMADGAAAGAAGAGAMAGYDAMSRGMGGSQPAPDQQAAPVDQQPPAPGQTGPYGDVWGEEPESPWGKEPENTWGQEEDPWADEGDEGEGGDDFDWF</sequence>
<evidence type="ECO:0000313" key="4">
    <source>
        <dbReference type="EMBL" id="GAQ43864.1"/>
    </source>
</evidence>
<dbReference type="VEuPathDB" id="FungiDB:ATCC64974_8220"/>
<dbReference type="VEuPathDB" id="FungiDB:ASPNIDRAFT2_133108"/>
<dbReference type="VEuPathDB" id="FungiDB:M747DRAFT_334884"/>
<feature type="chain" id="PRO_5007087540" evidence="3">
    <location>
        <begin position="21"/>
        <end position="629"/>
    </location>
</feature>
<gene>
    <name evidence="4" type="ORF">ABL_06525</name>
</gene>
<dbReference type="PANTHER" id="PTHR23248:SF9">
    <property type="entry name" value="PHOSPHOLIPID SCRAMBLASE"/>
    <property type="match status" value="1"/>
</dbReference>
<dbReference type="GO" id="GO:0005886">
    <property type="term" value="C:plasma membrane"/>
    <property type="evidence" value="ECO:0007669"/>
    <property type="project" value="TreeGrafter"/>
</dbReference>
<dbReference type="EMBL" id="BCMY01000010">
    <property type="protein sequence ID" value="GAQ43864.1"/>
    <property type="molecule type" value="Genomic_DNA"/>
</dbReference>
<dbReference type="PANTHER" id="PTHR23248">
    <property type="entry name" value="PHOSPHOLIPID SCRAMBLASE-RELATED"/>
    <property type="match status" value="1"/>
</dbReference>
<dbReference type="VEuPathDB" id="FungiDB:An09g06130"/>
<dbReference type="OMA" id="MIGFEQA"/>
<evidence type="ECO:0000256" key="1">
    <source>
        <dbReference type="ARBA" id="ARBA00005350"/>
    </source>
</evidence>
<evidence type="ECO:0000256" key="3">
    <source>
        <dbReference type="SAM" id="SignalP"/>
    </source>
</evidence>
<dbReference type="Proteomes" id="UP000068243">
    <property type="component" value="Unassembled WGS sequence"/>
</dbReference>
<feature type="compositionally biased region" description="Polar residues" evidence="2">
    <location>
        <begin position="41"/>
        <end position="54"/>
    </location>
</feature>
<dbReference type="VEuPathDB" id="FungiDB:M747DRAFT_299165"/>
<keyword evidence="3" id="KW-0732">Signal</keyword>
<organism evidence="4 5">
    <name type="scientific">Aspergillus niger</name>
    <dbReference type="NCBI Taxonomy" id="5061"/>
    <lineage>
        <taxon>Eukaryota</taxon>
        <taxon>Fungi</taxon>
        <taxon>Dikarya</taxon>
        <taxon>Ascomycota</taxon>
        <taxon>Pezizomycotina</taxon>
        <taxon>Eurotiomycetes</taxon>
        <taxon>Eurotiomycetidae</taxon>
        <taxon>Eurotiales</taxon>
        <taxon>Aspergillaceae</taxon>
        <taxon>Aspergillus</taxon>
        <taxon>Aspergillus subgen. Circumdati</taxon>
    </lineage>
</organism>
<dbReference type="GO" id="GO:0017128">
    <property type="term" value="F:phospholipid scramblase activity"/>
    <property type="evidence" value="ECO:0007669"/>
    <property type="project" value="InterPro"/>
</dbReference>
<feature type="compositionally biased region" description="Polar residues" evidence="2">
    <location>
        <begin position="144"/>
        <end position="163"/>
    </location>
</feature>
<feature type="region of interest" description="Disordered" evidence="2">
    <location>
        <begin position="33"/>
        <end position="54"/>
    </location>
</feature>
<proteinExistence type="inferred from homology"/>
<comment type="caution">
    <text evidence="4">The sequence shown here is derived from an EMBL/GenBank/DDBJ whole genome shotgun (WGS) entry which is preliminary data.</text>
</comment>
<name>A0A100IME3_ASPNG</name>
<dbReference type="Pfam" id="PF03803">
    <property type="entry name" value="Scramblase"/>
    <property type="match status" value="2"/>
</dbReference>
<dbReference type="CDD" id="cd23996">
    <property type="entry name" value="LCL2-like"/>
    <property type="match status" value="1"/>
</dbReference>
<feature type="compositionally biased region" description="Low complexity" evidence="2">
    <location>
        <begin position="563"/>
        <end position="574"/>
    </location>
</feature>
<dbReference type="VEuPathDB" id="FungiDB:ATCC64974_8230"/>
<feature type="signal peptide" evidence="3">
    <location>
        <begin position="1"/>
        <end position="20"/>
    </location>
</feature>
<reference evidence="5" key="1">
    <citation type="journal article" date="2016" name="Genome Announc.">
        <title>Draft genome sequence of Aspergillus niger strain An76.</title>
        <authorList>
            <person name="Gong W."/>
            <person name="Cheng Z."/>
            <person name="Zhang H."/>
            <person name="Liu L."/>
            <person name="Gao P."/>
            <person name="Wang L."/>
        </authorList>
    </citation>
    <scope>NUCLEOTIDE SEQUENCE [LARGE SCALE GENOMIC DNA]</scope>
    <source>
        <strain evidence="5">An76</strain>
    </source>
</reference>
<dbReference type="PaxDb" id="5061-CADANGAP00008004"/>
<dbReference type="InterPro" id="IPR005552">
    <property type="entry name" value="Scramblase"/>
</dbReference>